<gene>
    <name evidence="1" type="ORF">N3K66_000870</name>
</gene>
<evidence type="ECO:0000313" key="1">
    <source>
        <dbReference type="EMBL" id="KAI9904341.1"/>
    </source>
</evidence>
<sequence length="254" mass="27224">MASTPTDSATPGTSGDTNEKTFFPASVPTFALKALEPQPGGVWAVTDRNQDVFTFTYTVNGGETTYSVQIRPCMTEEAIRQHCHVFIYDTRQGGNETATRAPAKQPSDNSSQGQNFPLRPLRASFPTAHTENKAVATGLPAPQGSFVGHGGPLNEASQAVSGTSFDNTTITQTFGIQTTPTTFGHNSEPSRSTDAMHTNVDWTTEIDAQSTVESSSSIAPDGLLGSTAQQTFMDDTWEPDTLTDWDMLFKTSNA</sequence>
<accession>A0ACC0VEN8</accession>
<reference evidence="1" key="1">
    <citation type="submission" date="2022-10" db="EMBL/GenBank/DDBJ databases">
        <title>Complete Genome of Trichothecium roseum strain YXFP-22015, a Plant Pathogen Isolated from Citrus.</title>
        <authorList>
            <person name="Wang Y."/>
            <person name="Zhu L."/>
        </authorList>
    </citation>
    <scope>NUCLEOTIDE SEQUENCE</scope>
    <source>
        <strain evidence="1">YXFP-22015</strain>
    </source>
</reference>
<comment type="caution">
    <text evidence="1">The sequence shown here is derived from an EMBL/GenBank/DDBJ whole genome shotgun (WGS) entry which is preliminary data.</text>
</comment>
<evidence type="ECO:0000313" key="2">
    <source>
        <dbReference type="Proteomes" id="UP001163324"/>
    </source>
</evidence>
<keyword evidence="2" id="KW-1185">Reference proteome</keyword>
<organism evidence="1 2">
    <name type="scientific">Trichothecium roseum</name>
    <dbReference type="NCBI Taxonomy" id="47278"/>
    <lineage>
        <taxon>Eukaryota</taxon>
        <taxon>Fungi</taxon>
        <taxon>Dikarya</taxon>
        <taxon>Ascomycota</taxon>
        <taxon>Pezizomycotina</taxon>
        <taxon>Sordariomycetes</taxon>
        <taxon>Hypocreomycetidae</taxon>
        <taxon>Hypocreales</taxon>
        <taxon>Hypocreales incertae sedis</taxon>
        <taxon>Trichothecium</taxon>
    </lineage>
</organism>
<proteinExistence type="predicted"/>
<dbReference type="EMBL" id="CM047940">
    <property type="protein sequence ID" value="KAI9904341.1"/>
    <property type="molecule type" value="Genomic_DNA"/>
</dbReference>
<dbReference type="Proteomes" id="UP001163324">
    <property type="component" value="Chromosome 1"/>
</dbReference>
<name>A0ACC0VEN8_9HYPO</name>
<protein>
    <submittedName>
        <fullName evidence="1">Uncharacterized protein</fullName>
    </submittedName>
</protein>